<evidence type="ECO:0000256" key="5">
    <source>
        <dbReference type="SAM" id="Phobius"/>
    </source>
</evidence>
<dbReference type="Proteomes" id="UP001140560">
    <property type="component" value="Unassembled WGS sequence"/>
</dbReference>
<dbReference type="OrthoDB" id="4521223at2759"/>
<dbReference type="InterPro" id="IPR007568">
    <property type="entry name" value="RTA1"/>
</dbReference>
<keyword evidence="3 5" id="KW-1133">Transmembrane helix</keyword>
<proteinExistence type="predicted"/>
<feature type="transmembrane region" description="Helical" evidence="5">
    <location>
        <begin position="175"/>
        <end position="197"/>
    </location>
</feature>
<dbReference type="Pfam" id="PF04479">
    <property type="entry name" value="RTA1"/>
    <property type="match status" value="2"/>
</dbReference>
<evidence type="ECO:0000256" key="4">
    <source>
        <dbReference type="ARBA" id="ARBA00023136"/>
    </source>
</evidence>
<evidence type="ECO:0008006" key="8">
    <source>
        <dbReference type="Google" id="ProtNLM"/>
    </source>
</evidence>
<dbReference type="PANTHER" id="PTHR31465:SF8">
    <property type="entry name" value="DOMAIN PROTEIN, PUTATIVE (AFU_ORTHOLOGUE AFUA_6G14140)-RELATED"/>
    <property type="match status" value="1"/>
</dbReference>
<reference evidence="6" key="1">
    <citation type="submission" date="2022-10" db="EMBL/GenBank/DDBJ databases">
        <title>Tapping the CABI collections for fungal endophytes: first genome assemblies for Collariella, Neodidymelliopsis, Ascochyta clinopodiicola, Didymella pomorum, Didymosphaeria variabile, Neocosmospora piperis and Neocucurbitaria cava.</title>
        <authorList>
            <person name="Hill R."/>
        </authorList>
    </citation>
    <scope>NUCLEOTIDE SEQUENCE</scope>
    <source>
        <strain evidence="6">IMI 356814</strain>
    </source>
</reference>
<dbReference type="GO" id="GO:0005886">
    <property type="term" value="C:plasma membrane"/>
    <property type="evidence" value="ECO:0007669"/>
    <property type="project" value="TreeGrafter"/>
</dbReference>
<name>A0A9W9CR97_9PLEO</name>
<gene>
    <name evidence="6" type="ORF">N0V83_000535</name>
</gene>
<dbReference type="PANTHER" id="PTHR31465">
    <property type="entry name" value="PROTEIN RTA1-RELATED"/>
    <property type="match status" value="1"/>
</dbReference>
<feature type="transmembrane region" description="Helical" evidence="5">
    <location>
        <begin position="135"/>
        <end position="155"/>
    </location>
</feature>
<sequence length="230" mass="25528">MGAPPRPDVPEWCKSVTTDCPVAGTVYGYAPSLSANTFFASFFGLALLLQLYLGIRYKTWTYMIAVSLGCLAECIGYVGRIMMSNNPYDDLGFKIQIVLLIFAPAFLAAGIYLTLRRNRLTHNALVLWDNRRFKFFCGAVVVAYVTILIRCIYRIPELLGGWGGELMRVEVDFIILESAMIVLTVVAQTVFHPGFCFSAMANTIGKKHQHSKLASMSETELEMLGRGESA</sequence>
<keyword evidence="7" id="KW-1185">Reference proteome</keyword>
<evidence type="ECO:0000256" key="1">
    <source>
        <dbReference type="ARBA" id="ARBA00004141"/>
    </source>
</evidence>
<comment type="subcellular location">
    <subcellularLocation>
        <location evidence="1">Membrane</location>
        <topology evidence="1">Multi-pass membrane protein</topology>
    </subcellularLocation>
</comment>
<feature type="transmembrane region" description="Helical" evidence="5">
    <location>
        <begin position="62"/>
        <end position="83"/>
    </location>
</feature>
<feature type="transmembrane region" description="Helical" evidence="5">
    <location>
        <begin position="95"/>
        <end position="115"/>
    </location>
</feature>
<comment type="caution">
    <text evidence="6">The sequence shown here is derived from an EMBL/GenBank/DDBJ whole genome shotgun (WGS) entry which is preliminary data.</text>
</comment>
<feature type="transmembrane region" description="Helical" evidence="5">
    <location>
        <begin position="37"/>
        <end position="55"/>
    </location>
</feature>
<dbReference type="AlphaFoldDB" id="A0A9W9CR97"/>
<evidence type="ECO:0000313" key="7">
    <source>
        <dbReference type="Proteomes" id="UP001140560"/>
    </source>
</evidence>
<accession>A0A9W9CR97</accession>
<keyword evidence="2 5" id="KW-0812">Transmembrane</keyword>
<keyword evidence="4 5" id="KW-0472">Membrane</keyword>
<evidence type="ECO:0000256" key="2">
    <source>
        <dbReference type="ARBA" id="ARBA00022692"/>
    </source>
</evidence>
<evidence type="ECO:0000256" key="3">
    <source>
        <dbReference type="ARBA" id="ARBA00022989"/>
    </source>
</evidence>
<evidence type="ECO:0000313" key="6">
    <source>
        <dbReference type="EMBL" id="KAJ4377706.1"/>
    </source>
</evidence>
<dbReference type="EMBL" id="JAPEUY010000001">
    <property type="protein sequence ID" value="KAJ4377706.1"/>
    <property type="molecule type" value="Genomic_DNA"/>
</dbReference>
<organism evidence="6 7">
    <name type="scientific">Neocucurbitaria cava</name>
    <dbReference type="NCBI Taxonomy" id="798079"/>
    <lineage>
        <taxon>Eukaryota</taxon>
        <taxon>Fungi</taxon>
        <taxon>Dikarya</taxon>
        <taxon>Ascomycota</taxon>
        <taxon>Pezizomycotina</taxon>
        <taxon>Dothideomycetes</taxon>
        <taxon>Pleosporomycetidae</taxon>
        <taxon>Pleosporales</taxon>
        <taxon>Pleosporineae</taxon>
        <taxon>Cucurbitariaceae</taxon>
        <taxon>Neocucurbitaria</taxon>
    </lineage>
</organism>
<protein>
    <recommendedName>
        <fullName evidence="8">Sphingoid long-chain base transporter RSB1</fullName>
    </recommendedName>
</protein>
<dbReference type="GO" id="GO:0000324">
    <property type="term" value="C:fungal-type vacuole"/>
    <property type="evidence" value="ECO:0007669"/>
    <property type="project" value="TreeGrafter"/>
</dbReference>